<dbReference type="EMBL" id="JAGGLJ010000005">
    <property type="protein sequence ID" value="MBP2025111.1"/>
    <property type="molecule type" value="Genomic_DNA"/>
</dbReference>
<dbReference type="Pfam" id="PF09706">
    <property type="entry name" value="Cas_CXXC_CXXC"/>
    <property type="match status" value="1"/>
</dbReference>
<evidence type="ECO:0000313" key="3">
    <source>
        <dbReference type="Proteomes" id="UP001519306"/>
    </source>
</evidence>
<gene>
    <name evidence="2" type="ORF">J2Z71_000636</name>
</gene>
<organism evidence="2 3">
    <name type="scientific">Peptoniphilus stercorisuis</name>
    <dbReference type="NCBI Taxonomy" id="1436965"/>
    <lineage>
        <taxon>Bacteria</taxon>
        <taxon>Bacillati</taxon>
        <taxon>Bacillota</taxon>
        <taxon>Tissierellia</taxon>
        <taxon>Tissierellales</taxon>
        <taxon>Peptoniphilaceae</taxon>
        <taxon>Peptoniphilus</taxon>
    </lineage>
</organism>
<proteinExistence type="predicted"/>
<dbReference type="RefSeq" id="WP_210060413.1">
    <property type="nucleotide sequence ID" value="NZ_JAGGLJ010000005.1"/>
</dbReference>
<keyword evidence="3" id="KW-1185">Reference proteome</keyword>
<dbReference type="InterPro" id="IPR019121">
    <property type="entry name" value="CRISPR-assoc_CXXC-CXXC_dom"/>
</dbReference>
<sequence>MEYLEFRLDDWRSNVSIIGLMNILDNDKEGQYEIVKNGFDEYLKVSIKSLENFEEKYFKYFIDTYEKNLPWYRMISYKNEVEKFIKTDLSEFKKDDFEKLNNQIDLVKDYLKRPNYTKVFEYIESDIEITKLIKDIKKIKLRKKEEISDRKEEILENLKIMQEIINYCNTETGRKYLGAKGAIFTFINKGIGGVSFLNKQTKEKDIYKDYKEYFLDTLNNYLEEDKKKYKYNCFNCDNKIKNLNTGIGILNDTGFDLTRKPTHVWFEENDVGICDICSFLYSCFPAGFNYSSYEGIFVNANSSIKELKRVNSQISMEVNKVKDTRGISYRALVNTISKKSIEELKYELDDVQVIRYKNEKYNFNILSKYSLSIINDSIEDLESLSNAGYKIGNDYISIYDEVLDRLFNNQNMYTLIYKLFSYKLTNTSFVNAYYNTSHIYRIIRINTRKLKEVIDLGNESANAFVEKYRKYGYFLALEYKKKDSNYENKIRGISYRMLNALKTRNAENFMHNLINSYMYMSISIPKGMVKALENDDNLGTIGYAFVAGLNSYGISDDNKTKEED</sequence>
<comment type="caution">
    <text evidence="2">The sequence shown here is derived from an EMBL/GenBank/DDBJ whole genome shotgun (WGS) entry which is preliminary data.</text>
</comment>
<feature type="domain" description="CRISPR-associated protein CXXC-CXXC" evidence="1">
    <location>
        <begin position="227"/>
        <end position="288"/>
    </location>
</feature>
<accession>A0ABS4KD71</accession>
<dbReference type="Proteomes" id="UP001519306">
    <property type="component" value="Unassembled WGS sequence"/>
</dbReference>
<evidence type="ECO:0000259" key="1">
    <source>
        <dbReference type="Pfam" id="PF09706"/>
    </source>
</evidence>
<evidence type="ECO:0000313" key="2">
    <source>
        <dbReference type="EMBL" id="MBP2025111.1"/>
    </source>
</evidence>
<name>A0ABS4KD71_9FIRM</name>
<reference evidence="2 3" key="1">
    <citation type="submission" date="2021-03" db="EMBL/GenBank/DDBJ databases">
        <title>Genomic Encyclopedia of Type Strains, Phase IV (KMG-IV): sequencing the most valuable type-strain genomes for metagenomic binning, comparative biology and taxonomic classification.</title>
        <authorList>
            <person name="Goeker M."/>
        </authorList>
    </citation>
    <scope>NUCLEOTIDE SEQUENCE [LARGE SCALE GENOMIC DNA]</scope>
    <source>
        <strain evidence="2 3">DSM 27563</strain>
    </source>
</reference>
<protein>
    <submittedName>
        <fullName evidence="2">CRISPR-associated protein Cst1</fullName>
    </submittedName>
</protein>